<sequence>MSTTETTAQQSELTPLLQDAHTESGRSLLDLVDERPILLVFLRHFGCSFCRQTLDDVSKIHSELDRRGVQVVFVHLGTPERAKPFFDHYHLSSVERISDPEGRLYAAPAFKLARVSLFQLIRPAVWIAWIRGAVAAHGIGLIKEDMQQMPGVFFLRNRRIANLFRHRTIADRPNYLALLS</sequence>
<accession>A0A841JYU7</accession>
<name>A0A841JYU7_9BACT</name>
<dbReference type="PANTHER" id="PTHR28630">
    <property type="match status" value="1"/>
</dbReference>
<protein>
    <submittedName>
        <fullName evidence="1">Peroxiredoxin</fullName>
    </submittedName>
</protein>
<organism evidence="1 2">
    <name type="scientific">Silvibacterium bohemicum</name>
    <dbReference type="NCBI Taxonomy" id="1577686"/>
    <lineage>
        <taxon>Bacteria</taxon>
        <taxon>Pseudomonadati</taxon>
        <taxon>Acidobacteriota</taxon>
        <taxon>Terriglobia</taxon>
        <taxon>Terriglobales</taxon>
        <taxon>Acidobacteriaceae</taxon>
        <taxon>Silvibacterium</taxon>
    </lineage>
</organism>
<dbReference type="OrthoDB" id="9809746at2"/>
<keyword evidence="2" id="KW-1185">Reference proteome</keyword>
<dbReference type="InterPro" id="IPR032801">
    <property type="entry name" value="PXL2A/B/C"/>
</dbReference>
<dbReference type="AlphaFoldDB" id="A0A841JYU7"/>
<dbReference type="RefSeq" id="WP_050060426.1">
    <property type="nucleotide sequence ID" value="NZ_JACHEK010000010.1"/>
</dbReference>
<dbReference type="InterPro" id="IPR036249">
    <property type="entry name" value="Thioredoxin-like_sf"/>
</dbReference>
<comment type="caution">
    <text evidence="1">The sequence shown here is derived from an EMBL/GenBank/DDBJ whole genome shotgun (WGS) entry which is preliminary data.</text>
</comment>
<dbReference type="Gene3D" id="3.40.30.10">
    <property type="entry name" value="Glutaredoxin"/>
    <property type="match status" value="1"/>
</dbReference>
<dbReference type="NCBIfam" id="NF040769">
    <property type="entry name" value="SelL_rel_redox"/>
    <property type="match status" value="1"/>
</dbReference>
<evidence type="ECO:0000313" key="2">
    <source>
        <dbReference type="Proteomes" id="UP000538666"/>
    </source>
</evidence>
<reference evidence="1 2" key="1">
    <citation type="submission" date="2020-08" db="EMBL/GenBank/DDBJ databases">
        <title>Genomic Encyclopedia of Type Strains, Phase IV (KMG-IV): sequencing the most valuable type-strain genomes for metagenomic binning, comparative biology and taxonomic classification.</title>
        <authorList>
            <person name="Goeker M."/>
        </authorList>
    </citation>
    <scope>NUCLEOTIDE SEQUENCE [LARGE SCALE GENOMIC DNA]</scope>
    <source>
        <strain evidence="1 2">DSM 103733</strain>
    </source>
</reference>
<gene>
    <name evidence="1" type="ORF">HNQ77_004511</name>
</gene>
<dbReference type="Pfam" id="PF13911">
    <property type="entry name" value="AhpC-TSA_2"/>
    <property type="match status" value="1"/>
</dbReference>
<dbReference type="Proteomes" id="UP000538666">
    <property type="component" value="Unassembled WGS sequence"/>
</dbReference>
<dbReference type="SUPFAM" id="SSF52833">
    <property type="entry name" value="Thioredoxin-like"/>
    <property type="match status" value="1"/>
</dbReference>
<proteinExistence type="predicted"/>
<dbReference type="PANTHER" id="PTHR28630:SF3">
    <property type="entry name" value="PEROXIREDOXIN-LIKE 2C"/>
    <property type="match status" value="1"/>
</dbReference>
<evidence type="ECO:0000313" key="1">
    <source>
        <dbReference type="EMBL" id="MBB6146532.1"/>
    </source>
</evidence>
<dbReference type="EMBL" id="JACHEK010000010">
    <property type="protein sequence ID" value="MBB6146532.1"/>
    <property type="molecule type" value="Genomic_DNA"/>
</dbReference>